<reference evidence="1 2" key="1">
    <citation type="submission" date="2017-01" db="EMBL/GenBank/DDBJ databases">
        <title>Genome Analysis of Deinococcus marmoris KOPRI26562.</title>
        <authorList>
            <person name="Kim J.H."/>
            <person name="Oh H.-M."/>
        </authorList>
    </citation>
    <scope>NUCLEOTIDE SEQUENCE [LARGE SCALE GENOMIC DNA]</scope>
    <source>
        <strain evidence="1 2">KOPRI26562</strain>
    </source>
</reference>
<dbReference type="EMBL" id="MSTI01000117">
    <property type="protein sequence ID" value="OLV16964.1"/>
    <property type="molecule type" value="Genomic_DNA"/>
</dbReference>
<organism evidence="1 2">
    <name type="scientific">Deinococcus marmoris</name>
    <dbReference type="NCBI Taxonomy" id="249408"/>
    <lineage>
        <taxon>Bacteria</taxon>
        <taxon>Thermotogati</taxon>
        <taxon>Deinococcota</taxon>
        <taxon>Deinococci</taxon>
        <taxon>Deinococcales</taxon>
        <taxon>Deinococcaceae</taxon>
        <taxon>Deinococcus</taxon>
    </lineage>
</organism>
<comment type="caution">
    <text evidence="1">The sequence shown here is derived from an EMBL/GenBank/DDBJ whole genome shotgun (WGS) entry which is preliminary data.</text>
</comment>
<evidence type="ECO:0000313" key="2">
    <source>
        <dbReference type="Proteomes" id="UP000186607"/>
    </source>
</evidence>
<evidence type="ECO:0000313" key="1">
    <source>
        <dbReference type="EMBL" id="OLV16964.1"/>
    </source>
</evidence>
<protein>
    <submittedName>
        <fullName evidence="1">Uncharacterized protein</fullName>
    </submittedName>
</protein>
<proteinExistence type="predicted"/>
<name>A0A1U7NVM5_9DEIO</name>
<accession>A0A1U7NVM5</accession>
<dbReference type="AlphaFoldDB" id="A0A1U7NVM5"/>
<keyword evidence="2" id="KW-1185">Reference proteome</keyword>
<gene>
    <name evidence="1" type="ORF">BOO71_0010261</name>
</gene>
<dbReference type="STRING" id="249408.BOO71_0010261"/>
<dbReference type="Proteomes" id="UP000186607">
    <property type="component" value="Unassembled WGS sequence"/>
</dbReference>
<sequence>MADLLLEHLEANNLRDERLEGLVNRLYVLAVRASHLDAQPSLEDRSAQPAHHPATD</sequence>